<dbReference type="PANTHER" id="PTHR30294:SF38">
    <property type="entry name" value="TRANSPORT PERMEASE PROTEIN"/>
    <property type="match status" value="1"/>
</dbReference>
<dbReference type="OrthoDB" id="63188at2"/>
<feature type="transmembrane region" description="Helical" evidence="6">
    <location>
        <begin position="225"/>
        <end position="249"/>
    </location>
</feature>
<gene>
    <name evidence="8" type="ORF">D7M11_19370</name>
</gene>
<evidence type="ECO:0000256" key="3">
    <source>
        <dbReference type="ARBA" id="ARBA00022692"/>
    </source>
</evidence>
<keyword evidence="4 6" id="KW-1133">Transmembrane helix</keyword>
<evidence type="ECO:0000313" key="9">
    <source>
        <dbReference type="Proteomes" id="UP000282311"/>
    </source>
</evidence>
<sequence length="380" mass="40950">MMAIIVKELKLIRKDKRSFFFLLLMPILFIVMFGSVFGNTGNSDSITLQVVDQDGTEASGVFLKQAGTILTVKESPAVELDSQIDKIKRGQLAAVLVIPSGFETAMKQGKPADVKLYQDPAAGAQLAPISAILGSISNQYREKKLESTLIGIGQTKTQAEQTLASPIRVENVSTSSDHFDYISQVVPGMTVMFVFFIMITMSRRFFDEKKTGLLSRIRSTNIKPLAYLVGMWVPFALTVIAQCAILFTFGHFVYNLSLGDLSALSLIVLALSIAGTGIGLGLSFIVPGEGAAMVITQLISMGGAMLGGLWVPSYLMPQIVQTIGHFTPQYWAQHSLVDVIAHHAHTADVLGAVLVLLAFGLAGLAVAFFRLPGFMRSAAS</sequence>
<dbReference type="PANTHER" id="PTHR30294">
    <property type="entry name" value="MEMBRANE COMPONENT OF ABC TRANSPORTER YHHJ-RELATED"/>
    <property type="match status" value="1"/>
</dbReference>
<keyword evidence="5 6" id="KW-0472">Membrane</keyword>
<dbReference type="EMBL" id="RBAH01000014">
    <property type="protein sequence ID" value="RKN80643.1"/>
    <property type="molecule type" value="Genomic_DNA"/>
</dbReference>
<feature type="transmembrane region" description="Helical" evidence="6">
    <location>
        <begin position="349"/>
        <end position="371"/>
    </location>
</feature>
<keyword evidence="9" id="KW-1185">Reference proteome</keyword>
<dbReference type="Proteomes" id="UP000282311">
    <property type="component" value="Unassembled WGS sequence"/>
</dbReference>
<evidence type="ECO:0000256" key="5">
    <source>
        <dbReference type="ARBA" id="ARBA00023136"/>
    </source>
</evidence>
<evidence type="ECO:0000256" key="4">
    <source>
        <dbReference type="ARBA" id="ARBA00022989"/>
    </source>
</evidence>
<evidence type="ECO:0000259" key="7">
    <source>
        <dbReference type="Pfam" id="PF12698"/>
    </source>
</evidence>
<comment type="subcellular location">
    <subcellularLocation>
        <location evidence="1">Cell membrane</location>
        <topology evidence="1">Multi-pass membrane protein</topology>
    </subcellularLocation>
</comment>
<dbReference type="GO" id="GO:0140359">
    <property type="term" value="F:ABC-type transporter activity"/>
    <property type="evidence" value="ECO:0007669"/>
    <property type="project" value="InterPro"/>
</dbReference>
<dbReference type="RefSeq" id="WP_120748898.1">
    <property type="nucleotide sequence ID" value="NZ_RBAH01000014.1"/>
</dbReference>
<accession>A0A3B0C3S7</accession>
<feature type="transmembrane region" description="Helical" evidence="6">
    <location>
        <begin position="181"/>
        <end position="201"/>
    </location>
</feature>
<evidence type="ECO:0000256" key="6">
    <source>
        <dbReference type="SAM" id="Phobius"/>
    </source>
</evidence>
<reference evidence="8 9" key="1">
    <citation type="journal article" date="2007" name="Int. J. Syst. Evol. Microbiol.">
        <title>Paenibacillus ginsengarvi sp. nov., isolated from soil from ginseng cultivation.</title>
        <authorList>
            <person name="Yoon M.H."/>
            <person name="Ten L.N."/>
            <person name="Im W.T."/>
        </authorList>
    </citation>
    <scope>NUCLEOTIDE SEQUENCE [LARGE SCALE GENOMIC DNA]</scope>
    <source>
        <strain evidence="8 9">KCTC 13059</strain>
    </source>
</reference>
<dbReference type="InterPro" id="IPR051449">
    <property type="entry name" value="ABC-2_transporter_component"/>
</dbReference>
<feature type="transmembrane region" description="Helical" evidence="6">
    <location>
        <begin position="20"/>
        <end position="38"/>
    </location>
</feature>
<proteinExistence type="predicted"/>
<dbReference type="AlphaFoldDB" id="A0A3B0C3S7"/>
<dbReference type="Pfam" id="PF12698">
    <property type="entry name" value="ABC2_membrane_3"/>
    <property type="match status" value="1"/>
</dbReference>
<evidence type="ECO:0000256" key="2">
    <source>
        <dbReference type="ARBA" id="ARBA00022475"/>
    </source>
</evidence>
<evidence type="ECO:0000256" key="1">
    <source>
        <dbReference type="ARBA" id="ARBA00004651"/>
    </source>
</evidence>
<feature type="transmembrane region" description="Helical" evidence="6">
    <location>
        <begin position="292"/>
        <end position="311"/>
    </location>
</feature>
<comment type="caution">
    <text evidence="8">The sequence shown here is derived from an EMBL/GenBank/DDBJ whole genome shotgun (WGS) entry which is preliminary data.</text>
</comment>
<keyword evidence="2" id="KW-1003">Cell membrane</keyword>
<feature type="domain" description="ABC-2 type transporter transmembrane" evidence="7">
    <location>
        <begin position="17"/>
        <end position="368"/>
    </location>
</feature>
<dbReference type="Gene3D" id="3.40.1710.10">
    <property type="entry name" value="abc type-2 transporter like domain"/>
    <property type="match status" value="1"/>
</dbReference>
<name>A0A3B0C3S7_9BACL</name>
<dbReference type="GO" id="GO:0005886">
    <property type="term" value="C:plasma membrane"/>
    <property type="evidence" value="ECO:0007669"/>
    <property type="project" value="UniProtKB-SubCell"/>
</dbReference>
<organism evidence="8 9">
    <name type="scientific">Paenibacillus ginsengarvi</name>
    <dbReference type="NCBI Taxonomy" id="400777"/>
    <lineage>
        <taxon>Bacteria</taxon>
        <taxon>Bacillati</taxon>
        <taxon>Bacillota</taxon>
        <taxon>Bacilli</taxon>
        <taxon>Bacillales</taxon>
        <taxon>Paenibacillaceae</taxon>
        <taxon>Paenibacillus</taxon>
    </lineage>
</organism>
<evidence type="ECO:0000313" key="8">
    <source>
        <dbReference type="EMBL" id="RKN80643.1"/>
    </source>
</evidence>
<feature type="transmembrane region" description="Helical" evidence="6">
    <location>
        <begin position="261"/>
        <end position="285"/>
    </location>
</feature>
<dbReference type="InterPro" id="IPR013525">
    <property type="entry name" value="ABC2_TM"/>
</dbReference>
<keyword evidence="3 6" id="KW-0812">Transmembrane</keyword>
<protein>
    <submittedName>
        <fullName evidence="8">ABC transporter permease</fullName>
    </submittedName>
</protein>